<sequence>MTPYLVIAGIVCIGALIGTILVGMNPSDENYDKKRKKHFTNLSIIYAATFIPALILTILYFIYG</sequence>
<keyword evidence="1" id="KW-0812">Transmembrane</keyword>
<evidence type="ECO:0000256" key="1">
    <source>
        <dbReference type="SAM" id="Phobius"/>
    </source>
</evidence>
<keyword evidence="1" id="KW-0472">Membrane</keyword>
<evidence type="ECO:0000313" key="3">
    <source>
        <dbReference type="Proteomes" id="UP000248214"/>
    </source>
</evidence>
<dbReference type="AlphaFoldDB" id="A0A323TMS4"/>
<protein>
    <submittedName>
        <fullName evidence="2">Uncharacterized protein</fullName>
    </submittedName>
</protein>
<dbReference type="EMBL" id="PDOD01000001">
    <property type="protein sequence ID" value="PYZ95366.1"/>
    <property type="molecule type" value="Genomic_DNA"/>
</dbReference>
<dbReference type="OrthoDB" id="2889317at2"/>
<evidence type="ECO:0000313" key="2">
    <source>
        <dbReference type="EMBL" id="PYZ95366.1"/>
    </source>
</evidence>
<dbReference type="RefSeq" id="WP_110609000.1">
    <property type="nucleotide sequence ID" value="NZ_PDOD01000001.1"/>
</dbReference>
<comment type="caution">
    <text evidence="2">The sequence shown here is derived from an EMBL/GenBank/DDBJ whole genome shotgun (WGS) entry which is preliminary data.</text>
</comment>
<dbReference type="Proteomes" id="UP000248214">
    <property type="component" value="Unassembled WGS sequence"/>
</dbReference>
<reference evidence="2 3" key="1">
    <citation type="submission" date="2017-10" db="EMBL/GenBank/DDBJ databases">
        <title>Bacillus sp. nov., a halophilic bacterium isolated from a Keqin Lake.</title>
        <authorList>
            <person name="Wang H."/>
        </authorList>
    </citation>
    <scope>NUCLEOTIDE SEQUENCE [LARGE SCALE GENOMIC DNA]</scope>
    <source>
        <strain evidence="2 3">KQ-12</strain>
    </source>
</reference>
<accession>A0A323TMS4</accession>
<feature type="transmembrane region" description="Helical" evidence="1">
    <location>
        <begin position="44"/>
        <end position="63"/>
    </location>
</feature>
<proteinExistence type="predicted"/>
<gene>
    <name evidence="2" type="ORF">CR194_06670</name>
</gene>
<feature type="transmembrane region" description="Helical" evidence="1">
    <location>
        <begin position="6"/>
        <end position="24"/>
    </location>
</feature>
<organism evidence="2 3">
    <name type="scientific">Salipaludibacillus keqinensis</name>
    <dbReference type="NCBI Taxonomy" id="2045207"/>
    <lineage>
        <taxon>Bacteria</taxon>
        <taxon>Bacillati</taxon>
        <taxon>Bacillota</taxon>
        <taxon>Bacilli</taxon>
        <taxon>Bacillales</taxon>
        <taxon>Bacillaceae</taxon>
    </lineage>
</organism>
<keyword evidence="3" id="KW-1185">Reference proteome</keyword>
<name>A0A323TMS4_9BACI</name>
<keyword evidence="1" id="KW-1133">Transmembrane helix</keyword>